<feature type="region of interest" description="Disordered" evidence="6">
    <location>
        <begin position="26"/>
        <end position="74"/>
    </location>
</feature>
<accession>A0A3B0KR89</accession>
<evidence type="ECO:0000256" key="4">
    <source>
        <dbReference type="ARBA" id="ARBA00022588"/>
    </source>
</evidence>
<evidence type="ECO:0000313" key="9">
    <source>
        <dbReference type="EMBL" id="SPP88406.1"/>
    </source>
</evidence>
<name>A0A3B0KR89_DROGU</name>
<dbReference type="Pfam" id="PF01510">
    <property type="entry name" value="Amidase_2"/>
    <property type="match status" value="1"/>
</dbReference>
<feature type="compositionally biased region" description="Low complexity" evidence="6">
    <location>
        <begin position="50"/>
        <end position="68"/>
    </location>
</feature>
<evidence type="ECO:0000256" key="2">
    <source>
        <dbReference type="ARBA" id="ARBA00007553"/>
    </source>
</evidence>
<dbReference type="InterPro" id="IPR015510">
    <property type="entry name" value="PGRP"/>
</dbReference>
<evidence type="ECO:0000313" key="10">
    <source>
        <dbReference type="Proteomes" id="UP000268350"/>
    </source>
</evidence>
<dbReference type="GO" id="GO:0009253">
    <property type="term" value="P:peptidoglycan catabolic process"/>
    <property type="evidence" value="ECO:0007669"/>
    <property type="project" value="InterPro"/>
</dbReference>
<proteinExistence type="inferred from homology"/>
<keyword evidence="5" id="KW-0391">Immunity</keyword>
<feature type="compositionally biased region" description="Basic and acidic residues" evidence="6">
    <location>
        <begin position="36"/>
        <end position="49"/>
    </location>
</feature>
<organism evidence="9 10">
    <name type="scientific">Drosophila guanche</name>
    <name type="common">Fruit fly</name>
    <dbReference type="NCBI Taxonomy" id="7266"/>
    <lineage>
        <taxon>Eukaryota</taxon>
        <taxon>Metazoa</taxon>
        <taxon>Ecdysozoa</taxon>
        <taxon>Arthropoda</taxon>
        <taxon>Hexapoda</taxon>
        <taxon>Insecta</taxon>
        <taxon>Pterygota</taxon>
        <taxon>Neoptera</taxon>
        <taxon>Endopterygota</taxon>
        <taxon>Diptera</taxon>
        <taxon>Brachycera</taxon>
        <taxon>Muscomorpha</taxon>
        <taxon>Ephydroidea</taxon>
        <taxon>Drosophilidae</taxon>
        <taxon>Drosophila</taxon>
        <taxon>Sophophora</taxon>
    </lineage>
</organism>
<evidence type="ECO:0000256" key="1">
    <source>
        <dbReference type="ARBA" id="ARBA00004613"/>
    </source>
</evidence>
<evidence type="ECO:0000259" key="8">
    <source>
        <dbReference type="SMART" id="SM00701"/>
    </source>
</evidence>
<keyword evidence="4" id="KW-0399">Innate immunity</keyword>
<dbReference type="InterPro" id="IPR036505">
    <property type="entry name" value="Amidase/PGRP_sf"/>
</dbReference>
<dbReference type="GO" id="GO:0045087">
    <property type="term" value="P:innate immune response"/>
    <property type="evidence" value="ECO:0007669"/>
    <property type="project" value="UniProtKB-KW"/>
</dbReference>
<evidence type="ECO:0000259" key="7">
    <source>
        <dbReference type="SMART" id="SM00644"/>
    </source>
</evidence>
<dbReference type="OrthoDB" id="10001926at2759"/>
<dbReference type="SMART" id="SM00701">
    <property type="entry name" value="PGRP"/>
    <property type="match status" value="1"/>
</dbReference>
<feature type="domain" description="Peptidoglycan recognition protein family" evidence="8">
    <location>
        <begin position="110"/>
        <end position="253"/>
    </location>
</feature>
<dbReference type="GO" id="GO:0008270">
    <property type="term" value="F:zinc ion binding"/>
    <property type="evidence" value="ECO:0007669"/>
    <property type="project" value="InterPro"/>
</dbReference>
<comment type="subcellular location">
    <subcellularLocation>
        <location evidence="1">Secreted</location>
    </subcellularLocation>
</comment>
<dbReference type="InterPro" id="IPR002502">
    <property type="entry name" value="Amidase_domain"/>
</dbReference>
<dbReference type="STRING" id="7266.A0A3B0KR89"/>
<dbReference type="CDD" id="cd06583">
    <property type="entry name" value="PGRP"/>
    <property type="match status" value="1"/>
</dbReference>
<dbReference type="GO" id="GO:0005576">
    <property type="term" value="C:extracellular region"/>
    <property type="evidence" value="ECO:0007669"/>
    <property type="project" value="UniProtKB-SubCell"/>
</dbReference>
<protein>
    <submittedName>
        <fullName evidence="9">Blast:Peptidoglycan-recognition protein LB</fullName>
    </submittedName>
</protein>
<feature type="region of interest" description="Disordered" evidence="6">
    <location>
        <begin position="282"/>
        <end position="307"/>
    </location>
</feature>
<dbReference type="SMART" id="SM00644">
    <property type="entry name" value="Ami_2"/>
    <property type="match status" value="1"/>
</dbReference>
<dbReference type="InterPro" id="IPR006619">
    <property type="entry name" value="PGRP_domain_met/bac"/>
</dbReference>
<dbReference type="SUPFAM" id="SSF55846">
    <property type="entry name" value="N-acetylmuramoyl-L-alanine amidase-like"/>
    <property type="match status" value="1"/>
</dbReference>
<sequence>MQQQGLPNGSKVRNNQHKKFLNQSHICANKQTNKKNAHEKVPNKSDARADLTASLTTSLTGEQQNRSSIIRRRRNRDSMTALGLVLLSMMGYTQHMQQLQPSSVGVEGGARLLSRADWGARVPKSVEHFEGPAPYVIIHHSYMPAACFSTAECMKSMRDMQDFHQLERGWNDIGYSFGIGGDGMIYTGRGFNVIGAHAPKYNDKSVGIVLIGDWRTELPPKQMLDAAKNLIAFGVFKGYIDPAYKLLGHKQVRDTECPGGRLFQEISTWPHFNNSIRFNTTTEQPQKVEPQPQQQHQPKTLPANPKV</sequence>
<dbReference type="PANTHER" id="PTHR11022">
    <property type="entry name" value="PEPTIDOGLYCAN RECOGNITION PROTEIN"/>
    <property type="match status" value="1"/>
</dbReference>
<keyword evidence="10" id="KW-1185">Reference proteome</keyword>
<dbReference type="GO" id="GO:0008745">
    <property type="term" value="F:N-acetylmuramoyl-L-alanine amidase activity"/>
    <property type="evidence" value="ECO:0007669"/>
    <property type="project" value="InterPro"/>
</dbReference>
<dbReference type="Proteomes" id="UP000268350">
    <property type="component" value="Unassembled WGS sequence"/>
</dbReference>
<feature type="domain" description="N-acetylmuramoyl-L-alanine amidase" evidence="7">
    <location>
        <begin position="121"/>
        <end position="259"/>
    </location>
</feature>
<dbReference type="FunFam" id="3.40.80.10:FF:000001">
    <property type="entry name" value="Peptidoglycan recognition protein 1"/>
    <property type="match status" value="1"/>
</dbReference>
<dbReference type="Gene3D" id="3.40.80.10">
    <property type="entry name" value="Peptidoglycan recognition protein-like"/>
    <property type="match status" value="1"/>
</dbReference>
<evidence type="ECO:0000256" key="5">
    <source>
        <dbReference type="ARBA" id="ARBA00022859"/>
    </source>
</evidence>
<reference evidence="10" key="1">
    <citation type="submission" date="2018-01" db="EMBL/GenBank/DDBJ databases">
        <authorList>
            <person name="Alioto T."/>
            <person name="Alioto T."/>
        </authorList>
    </citation>
    <scope>NUCLEOTIDE SEQUENCE [LARGE SCALE GENOMIC DNA]</scope>
</reference>
<dbReference type="PANTHER" id="PTHR11022:SF77">
    <property type="entry name" value="PEPTIDOGLYCAN-RECOGNITION PROTEIN LB"/>
    <property type="match status" value="1"/>
</dbReference>
<evidence type="ECO:0000256" key="3">
    <source>
        <dbReference type="ARBA" id="ARBA00022525"/>
    </source>
</evidence>
<feature type="compositionally biased region" description="Low complexity" evidence="6">
    <location>
        <begin position="282"/>
        <end position="300"/>
    </location>
</feature>
<gene>
    <name evidence="9" type="ORF">DGUA_6G019911</name>
</gene>
<keyword evidence="3" id="KW-0964">Secreted</keyword>
<dbReference type="EMBL" id="OUUW01000014">
    <property type="protein sequence ID" value="SPP88406.1"/>
    <property type="molecule type" value="Genomic_DNA"/>
</dbReference>
<comment type="similarity">
    <text evidence="2">Belongs to the N-acetylmuramoyl-L-alanine amidase 2 family.</text>
</comment>
<dbReference type="AlphaFoldDB" id="A0A3B0KR89"/>
<evidence type="ECO:0000256" key="6">
    <source>
        <dbReference type="SAM" id="MobiDB-lite"/>
    </source>
</evidence>